<proteinExistence type="predicted"/>
<evidence type="ECO:0000313" key="2">
    <source>
        <dbReference type="EMBL" id="KAG5574364.1"/>
    </source>
</evidence>
<name>A0A9J5WGJ9_SOLCO</name>
<reference evidence="2 3" key="1">
    <citation type="submission" date="2020-09" db="EMBL/GenBank/DDBJ databases">
        <title>De no assembly of potato wild relative species, Solanum commersonii.</title>
        <authorList>
            <person name="Cho K."/>
        </authorList>
    </citation>
    <scope>NUCLEOTIDE SEQUENCE [LARGE SCALE GENOMIC DNA]</scope>
    <source>
        <strain evidence="2">LZ3.2</strain>
        <tissue evidence="2">Leaf</tissue>
    </source>
</reference>
<evidence type="ECO:0000313" key="3">
    <source>
        <dbReference type="Proteomes" id="UP000824120"/>
    </source>
</evidence>
<comment type="caution">
    <text evidence="2">The sequence shown here is derived from an EMBL/GenBank/DDBJ whole genome shotgun (WGS) entry which is preliminary data.</text>
</comment>
<sequence>MDPVGPHGQTSHFHGQMNPEEAMDLVGPHGKKSHFQGQTSPGADLSYGASWPSRPKWPIFKVKRSPMLTSVKTLVMELVGPHDKNGPFSMSNEPQTRILTSILPKFFMDVR</sequence>
<organism evidence="2 3">
    <name type="scientific">Solanum commersonii</name>
    <name type="common">Commerson's wild potato</name>
    <name type="synonym">Commerson's nightshade</name>
    <dbReference type="NCBI Taxonomy" id="4109"/>
    <lineage>
        <taxon>Eukaryota</taxon>
        <taxon>Viridiplantae</taxon>
        <taxon>Streptophyta</taxon>
        <taxon>Embryophyta</taxon>
        <taxon>Tracheophyta</taxon>
        <taxon>Spermatophyta</taxon>
        <taxon>Magnoliopsida</taxon>
        <taxon>eudicotyledons</taxon>
        <taxon>Gunneridae</taxon>
        <taxon>Pentapetalae</taxon>
        <taxon>asterids</taxon>
        <taxon>lamiids</taxon>
        <taxon>Solanales</taxon>
        <taxon>Solanaceae</taxon>
        <taxon>Solanoideae</taxon>
        <taxon>Solaneae</taxon>
        <taxon>Solanum</taxon>
    </lineage>
</organism>
<gene>
    <name evidence="2" type="ORF">H5410_054498</name>
</gene>
<dbReference type="AlphaFoldDB" id="A0A9J5WGJ9"/>
<dbReference type="EMBL" id="JACXVP010000011">
    <property type="protein sequence ID" value="KAG5574364.1"/>
    <property type="molecule type" value="Genomic_DNA"/>
</dbReference>
<protein>
    <submittedName>
        <fullName evidence="2">Uncharacterized protein</fullName>
    </submittedName>
</protein>
<accession>A0A9J5WGJ9</accession>
<keyword evidence="3" id="KW-1185">Reference proteome</keyword>
<feature type="region of interest" description="Disordered" evidence="1">
    <location>
        <begin position="1"/>
        <end position="48"/>
    </location>
</feature>
<evidence type="ECO:0000256" key="1">
    <source>
        <dbReference type="SAM" id="MobiDB-lite"/>
    </source>
</evidence>
<dbReference type="Proteomes" id="UP000824120">
    <property type="component" value="Chromosome 11"/>
</dbReference>